<dbReference type="AlphaFoldDB" id="A0A6J1M671"/>
<dbReference type="InterPro" id="IPR001828">
    <property type="entry name" value="ANF_lig-bd_rcpt"/>
</dbReference>
<dbReference type="InterPro" id="IPR001320">
    <property type="entry name" value="Iontro_rcpt_C"/>
</dbReference>
<dbReference type="SMART" id="SM00079">
    <property type="entry name" value="PBPe"/>
    <property type="match status" value="1"/>
</dbReference>
<dbReference type="SMART" id="SM00918">
    <property type="entry name" value="Lig_chan-Glu_bd"/>
    <property type="match status" value="1"/>
</dbReference>
<evidence type="ECO:0000256" key="13">
    <source>
        <dbReference type="ARBA" id="ARBA00023286"/>
    </source>
</evidence>
<dbReference type="InterPro" id="IPR015683">
    <property type="entry name" value="Ionotropic_Glu_rcpt"/>
</dbReference>
<feature type="compositionally biased region" description="Low complexity" evidence="16">
    <location>
        <begin position="385"/>
        <end position="394"/>
    </location>
</feature>
<dbReference type="SUPFAM" id="SSF53850">
    <property type="entry name" value="Periplasmic binding protein-like II"/>
    <property type="match status" value="1"/>
</dbReference>
<sequence length="1087" mass="120268">MRIYNKSSNWLWRCFALWLICTTVNGQPSLTEKIPLGAIFEQGTDEVQSAFKYAMLNHNLNVSSRRFELQAYVDVINTADAFKLSRLICNQFSRGVYSMLGAVSPDSFDTLHSYSNTFQMPFVTPWFPEKVLTPSSGFLDFALSMRPDYHQAIIDTIQFYGWRKIIYLYDSHDGLLRLQQIYQGLKPGNESFQVELVKRISNVSMAIEFLHTLEHIGRFTNKHIVLDCPTEMAKQILIQHVRDLRLGRRTYHYLLSGLVMDDRWESEIIEFGAINITGFRIVDTNRRLVRDFYDSWKRLDPQTSVGAGRESISAQAALMYDAVFVLVEAFNKILRKKPDQFRNNVQRRSQTLMVAQAQAAASTAGDGSNGSNNVGGGGASGSNGGSSDASSGFGSAPRALDCNTAKGWVNAWEHGDKISRYLRKVEIEGLTGDIKFNDDGRRVNYTLHVVEMTVNSAMVKVAEWNDNGGLQPLNAKYVRLRPHVEFEKNRTYIVTTVLEEPYIMIKQPAFGEKLPGNERFEGYCKDLADLLSKKLGLEYELRLVKDGNYGSENPAVHGGWDGMVGELVRKEADIAIAAMTITAERERVIDFSKPFMSLGISIMIKKPVKQTPGVFSFMNPLSQEIWVSVIFSYIGVSIVLFFVSRFSPNEWRLVQQPLQQNQLTDPHAHHEQLANQQPPGIIGGAPIPPPPGPPTPGVQTSAALQASLSAAAAAAAAASGNSGLASGTAGGAASVNEFSIWNSFWYSLSAFMQQGCDLSPRSVSGRIAAASWFFFTLILISSYTANLAAFLTVERMVTPINSPEDLAMQTEVQYGTLLHGSTWDFFRRSPIGLHNKMWEYMNSRKHVFVSTYDEGIRRVRNSKGKYALLVESPKNEYVNAREPCDTMKVGPNMDTKGFGIATPLGSALKDPINLAVLSLKENGELIKLRNKWWYDKTECNPNKDNQDTSHNELSLSNVAGIFYILIGGLLFAVFVAIIEYCFRNKANSAAGNLGGAGGSAAKSNGSMLLRPANAVPGVGVASTHQRNTLTDTMHAKAKLTIQASRDYDNGRVGYLNCTSLQYYPPAQLSGAPSDAGEALHMNAHGQV</sequence>
<dbReference type="SUPFAM" id="SSF53822">
    <property type="entry name" value="Periplasmic binding protein-like I"/>
    <property type="match status" value="1"/>
</dbReference>
<keyword evidence="8" id="KW-0406">Ion transport</keyword>
<evidence type="ECO:0000259" key="20">
    <source>
        <dbReference type="SMART" id="SM00918"/>
    </source>
</evidence>
<dbReference type="Pfam" id="PF01094">
    <property type="entry name" value="ANF_receptor"/>
    <property type="match status" value="1"/>
</dbReference>
<dbReference type="RefSeq" id="XP_023172358.2">
    <property type="nucleotide sequence ID" value="XM_023316590.2"/>
</dbReference>
<feature type="transmembrane region" description="Helical" evidence="17">
    <location>
        <begin position="625"/>
        <end position="643"/>
    </location>
</feature>
<comment type="similarity">
    <text evidence="1">Belongs to the glutamate-gated ion channel (TC 1.A.10.1) family.</text>
</comment>
<dbReference type="Gene3D" id="3.40.190.10">
    <property type="entry name" value="Periplasmic binding protein-like II"/>
    <property type="match status" value="2"/>
</dbReference>
<evidence type="ECO:0000256" key="9">
    <source>
        <dbReference type="ARBA" id="ARBA00023136"/>
    </source>
</evidence>
<feature type="signal peptide" evidence="18">
    <location>
        <begin position="1"/>
        <end position="26"/>
    </location>
</feature>
<keyword evidence="12" id="KW-0628">Postsynaptic cell membrane</keyword>
<evidence type="ECO:0000313" key="22">
    <source>
        <dbReference type="RefSeq" id="XP_023172358.2"/>
    </source>
</evidence>
<dbReference type="Proteomes" id="UP000504633">
    <property type="component" value="Unplaced"/>
</dbReference>
<keyword evidence="13" id="KW-1071">Ligand-gated ion channel</keyword>
<evidence type="ECO:0000256" key="7">
    <source>
        <dbReference type="ARBA" id="ARBA00023018"/>
    </source>
</evidence>
<keyword evidence="7" id="KW-0770">Synapse</keyword>
<evidence type="ECO:0000256" key="18">
    <source>
        <dbReference type="SAM" id="SignalP"/>
    </source>
</evidence>
<accession>A0A6J1M671</accession>
<dbReference type="GO" id="GO:0045211">
    <property type="term" value="C:postsynaptic membrane"/>
    <property type="evidence" value="ECO:0007669"/>
    <property type="project" value="UniProtKB-SubCell"/>
</dbReference>
<evidence type="ECO:0000256" key="17">
    <source>
        <dbReference type="SAM" id="Phobius"/>
    </source>
</evidence>
<dbReference type="CTD" id="44484"/>
<keyword evidence="21" id="KW-1185">Reference proteome</keyword>
<evidence type="ECO:0000256" key="3">
    <source>
        <dbReference type="ARBA" id="ARBA00022475"/>
    </source>
</evidence>
<feature type="chain" id="PRO_5027048478" evidence="18">
    <location>
        <begin position="27"/>
        <end position="1087"/>
    </location>
</feature>
<dbReference type="Gene3D" id="1.10.287.70">
    <property type="match status" value="1"/>
</dbReference>
<evidence type="ECO:0000256" key="5">
    <source>
        <dbReference type="ARBA" id="ARBA00022729"/>
    </source>
</evidence>
<feature type="region of interest" description="Disordered" evidence="16">
    <location>
        <begin position="674"/>
        <end position="700"/>
    </location>
</feature>
<dbReference type="FunFam" id="3.40.50.2300:FF:000186">
    <property type="entry name" value="Glutamate receptor 1"/>
    <property type="match status" value="1"/>
</dbReference>
<evidence type="ECO:0000256" key="2">
    <source>
        <dbReference type="ARBA" id="ARBA00022448"/>
    </source>
</evidence>
<evidence type="ECO:0000256" key="4">
    <source>
        <dbReference type="ARBA" id="ARBA00022692"/>
    </source>
</evidence>
<comment type="subcellular location">
    <subcellularLocation>
        <location evidence="15">Postsynaptic cell membrane</location>
        <topology evidence="15">Multi-pass membrane protein</topology>
    </subcellularLocation>
</comment>
<evidence type="ECO:0000313" key="21">
    <source>
        <dbReference type="Proteomes" id="UP000504633"/>
    </source>
</evidence>
<keyword evidence="5 18" id="KW-0732">Signal</keyword>
<dbReference type="CDD" id="cd06380">
    <property type="entry name" value="PBP1_iGluR_AMPA"/>
    <property type="match status" value="1"/>
</dbReference>
<feature type="transmembrane region" description="Helical" evidence="17">
    <location>
        <begin position="769"/>
        <end position="793"/>
    </location>
</feature>
<keyword evidence="6 17" id="KW-1133">Transmembrane helix</keyword>
<keyword evidence="2" id="KW-0813">Transport</keyword>
<keyword evidence="11" id="KW-0325">Glycoprotein</keyword>
<dbReference type="InterPro" id="IPR028082">
    <property type="entry name" value="Peripla_BP_I"/>
</dbReference>
<evidence type="ECO:0000256" key="1">
    <source>
        <dbReference type="ARBA" id="ARBA00008685"/>
    </source>
</evidence>
<dbReference type="OrthoDB" id="5984008at2759"/>
<feature type="region of interest" description="Disordered" evidence="16">
    <location>
        <begin position="356"/>
        <end position="394"/>
    </location>
</feature>
<dbReference type="Gene3D" id="3.40.50.2300">
    <property type="match status" value="4"/>
</dbReference>
<dbReference type="GeneID" id="111600479"/>
<proteinExistence type="inferred from homology"/>
<gene>
    <name evidence="22" type="primary">LOC111600479</name>
</gene>
<evidence type="ECO:0000256" key="8">
    <source>
        <dbReference type="ARBA" id="ARBA00023065"/>
    </source>
</evidence>
<name>A0A6J1M671_DROHY</name>
<dbReference type="KEGG" id="dhe:111600479"/>
<evidence type="ECO:0000256" key="11">
    <source>
        <dbReference type="ARBA" id="ARBA00023180"/>
    </source>
</evidence>
<feature type="compositionally biased region" description="Low complexity" evidence="16">
    <location>
        <begin position="356"/>
        <end position="372"/>
    </location>
</feature>
<evidence type="ECO:0000259" key="19">
    <source>
        <dbReference type="SMART" id="SM00079"/>
    </source>
</evidence>
<keyword evidence="9 17" id="KW-0472">Membrane</keyword>
<feature type="domain" description="Ionotropic glutamate receptor L-glutamate and glycine-binding" evidence="20">
    <location>
        <begin position="501"/>
        <end position="569"/>
    </location>
</feature>
<dbReference type="FunFam" id="1.10.287.70:FF:000143">
    <property type="entry name" value="Probable glutamate receptor"/>
    <property type="match status" value="1"/>
</dbReference>
<dbReference type="InterPro" id="IPR019594">
    <property type="entry name" value="Glu/Gly-bd"/>
</dbReference>
<keyword evidence="4 17" id="KW-0812">Transmembrane</keyword>
<evidence type="ECO:0000256" key="12">
    <source>
        <dbReference type="ARBA" id="ARBA00023257"/>
    </source>
</evidence>
<evidence type="ECO:0000256" key="15">
    <source>
        <dbReference type="ARBA" id="ARBA00034104"/>
    </source>
</evidence>
<feature type="compositionally biased region" description="Gly residues" evidence="16">
    <location>
        <begin position="373"/>
        <end position="384"/>
    </location>
</feature>
<evidence type="ECO:0000256" key="14">
    <source>
        <dbReference type="ARBA" id="ARBA00023303"/>
    </source>
</evidence>
<feature type="domain" description="Ionotropic glutamate receptor C-terminal" evidence="19">
    <location>
        <begin position="491"/>
        <end position="935"/>
    </location>
</feature>
<keyword evidence="10 22" id="KW-0675">Receptor</keyword>
<feature type="compositionally biased region" description="Pro residues" evidence="16">
    <location>
        <begin position="686"/>
        <end position="696"/>
    </location>
</feature>
<evidence type="ECO:0000256" key="6">
    <source>
        <dbReference type="ARBA" id="ARBA00022989"/>
    </source>
</evidence>
<dbReference type="CDD" id="cd13715">
    <property type="entry name" value="PBP2_iGluR_AMPA"/>
    <property type="match status" value="1"/>
</dbReference>
<protein>
    <submittedName>
        <fullName evidence="22">Glutamate receptor 1</fullName>
    </submittedName>
</protein>
<dbReference type="PANTHER" id="PTHR18966">
    <property type="entry name" value="IONOTROPIC GLUTAMATE RECEPTOR"/>
    <property type="match status" value="1"/>
</dbReference>
<dbReference type="FunFam" id="3.40.190.10:FF:000087">
    <property type="entry name" value="glutamate receptor 4 isoform X2"/>
    <property type="match status" value="1"/>
</dbReference>
<dbReference type="Pfam" id="PF00060">
    <property type="entry name" value="Lig_chan"/>
    <property type="match status" value="1"/>
</dbReference>
<dbReference type="GO" id="GO:0007166">
    <property type="term" value="P:cell surface receptor signaling pathway"/>
    <property type="evidence" value="ECO:0007669"/>
    <property type="project" value="UniProtKB-ARBA"/>
</dbReference>
<dbReference type="GO" id="GO:0022824">
    <property type="term" value="F:transmitter-gated monoatomic ion channel activity"/>
    <property type="evidence" value="ECO:0007669"/>
    <property type="project" value="UniProtKB-ARBA"/>
</dbReference>
<feature type="transmembrane region" description="Helical" evidence="17">
    <location>
        <begin position="961"/>
        <end position="982"/>
    </location>
</feature>
<evidence type="ECO:0000256" key="16">
    <source>
        <dbReference type="SAM" id="MobiDB-lite"/>
    </source>
</evidence>
<keyword evidence="14" id="KW-0407">Ion channel</keyword>
<dbReference type="OMA" id="VMPPSTH"/>
<dbReference type="Pfam" id="PF10613">
    <property type="entry name" value="Lig_chan-Glu_bd"/>
    <property type="match status" value="1"/>
</dbReference>
<evidence type="ECO:0000256" key="10">
    <source>
        <dbReference type="ARBA" id="ARBA00023170"/>
    </source>
</evidence>
<dbReference type="FunFam" id="3.40.190.10:FF:000001">
    <property type="entry name" value="Glutamate receptor ionotropic, kainate 2"/>
    <property type="match status" value="1"/>
</dbReference>
<keyword evidence="3" id="KW-1003">Cell membrane</keyword>
<reference evidence="22" key="1">
    <citation type="submission" date="2025-08" db="UniProtKB">
        <authorList>
            <consortium name="RefSeq"/>
        </authorList>
    </citation>
    <scope>IDENTIFICATION</scope>
    <source>
        <strain evidence="22">15085-1641.00</strain>
        <tissue evidence="22">Whole body</tissue>
    </source>
</reference>
<organism evidence="21 22">
    <name type="scientific">Drosophila hydei</name>
    <name type="common">Fruit fly</name>
    <dbReference type="NCBI Taxonomy" id="7224"/>
    <lineage>
        <taxon>Eukaryota</taxon>
        <taxon>Metazoa</taxon>
        <taxon>Ecdysozoa</taxon>
        <taxon>Arthropoda</taxon>
        <taxon>Hexapoda</taxon>
        <taxon>Insecta</taxon>
        <taxon>Pterygota</taxon>
        <taxon>Neoptera</taxon>
        <taxon>Endopterygota</taxon>
        <taxon>Diptera</taxon>
        <taxon>Brachycera</taxon>
        <taxon>Muscomorpha</taxon>
        <taxon>Ephydroidea</taxon>
        <taxon>Drosophilidae</taxon>
        <taxon>Drosophila</taxon>
    </lineage>
</organism>